<keyword evidence="12" id="KW-0012">Acyltransferase</keyword>
<dbReference type="GO" id="GO:0043772">
    <property type="term" value="F:acyl-phosphate glycerol-3-phosphate acyltransferase activity"/>
    <property type="evidence" value="ECO:0007669"/>
    <property type="project" value="UniProtKB-UniRule"/>
</dbReference>
<evidence type="ECO:0000256" key="7">
    <source>
        <dbReference type="ARBA" id="ARBA00023136"/>
    </source>
</evidence>
<keyword evidence="2 10" id="KW-0444">Lipid biosynthesis</keyword>
<dbReference type="AlphaFoldDB" id="A0A2N8L3T7"/>
<keyword evidence="4 10" id="KW-0812">Transmembrane</keyword>
<dbReference type="InterPro" id="IPR003811">
    <property type="entry name" value="G3P_acylTferase_PlsY"/>
</dbReference>
<dbReference type="GO" id="GO:0005886">
    <property type="term" value="C:plasma membrane"/>
    <property type="evidence" value="ECO:0007669"/>
    <property type="project" value="UniProtKB-SubCell"/>
</dbReference>
<reference evidence="12 13" key="1">
    <citation type="submission" date="2018-01" db="EMBL/GenBank/DDBJ databases">
        <title>Draft genome sequence of Paucibacter aquatile CR182 isolated from freshwater of the Nakdong River.</title>
        <authorList>
            <person name="Choi A."/>
            <person name="Chung E.J."/>
        </authorList>
    </citation>
    <scope>NUCLEOTIDE SEQUENCE [LARGE SCALE GENOMIC DNA]</scope>
    <source>
        <strain evidence="12 13">CR182</strain>
    </source>
</reference>
<evidence type="ECO:0000256" key="1">
    <source>
        <dbReference type="ARBA" id="ARBA00022475"/>
    </source>
</evidence>
<keyword evidence="9 10" id="KW-1208">Phospholipid metabolism</keyword>
<feature type="transmembrane region" description="Helical" evidence="10">
    <location>
        <begin position="55"/>
        <end position="76"/>
    </location>
</feature>
<evidence type="ECO:0000256" key="11">
    <source>
        <dbReference type="SAM" id="MobiDB-lite"/>
    </source>
</evidence>
<dbReference type="OrthoDB" id="9777124at2"/>
<dbReference type="Proteomes" id="UP000235916">
    <property type="component" value="Unassembled WGS sequence"/>
</dbReference>
<evidence type="ECO:0000313" key="13">
    <source>
        <dbReference type="Proteomes" id="UP000235916"/>
    </source>
</evidence>
<dbReference type="PANTHER" id="PTHR30309">
    <property type="entry name" value="INNER MEMBRANE PROTEIN YGIH"/>
    <property type="match status" value="1"/>
</dbReference>
<feature type="compositionally biased region" description="Basic residues" evidence="11">
    <location>
        <begin position="225"/>
        <end position="242"/>
    </location>
</feature>
<evidence type="ECO:0000256" key="3">
    <source>
        <dbReference type="ARBA" id="ARBA00022679"/>
    </source>
</evidence>
<proteinExistence type="inferred from homology"/>
<name>A0A2N8L3T7_9BURK</name>
<feature type="transmembrane region" description="Helical" evidence="10">
    <location>
        <begin position="6"/>
        <end position="26"/>
    </location>
</feature>
<comment type="pathway">
    <text evidence="10">Lipid metabolism; phospholipid metabolism.</text>
</comment>
<comment type="similarity">
    <text evidence="10">Belongs to the PlsY family.</text>
</comment>
<comment type="subcellular location">
    <subcellularLocation>
        <location evidence="10">Cell membrane</location>
        <topology evidence="10">Multi-pass membrane protein</topology>
    </subcellularLocation>
</comment>
<evidence type="ECO:0000256" key="9">
    <source>
        <dbReference type="ARBA" id="ARBA00023264"/>
    </source>
</evidence>
<feature type="transmembrane region" description="Helical" evidence="10">
    <location>
        <begin position="120"/>
        <end position="142"/>
    </location>
</feature>
<comment type="catalytic activity">
    <reaction evidence="10">
        <text>an acyl phosphate + sn-glycerol 3-phosphate = a 1-acyl-sn-glycero-3-phosphate + phosphate</text>
        <dbReference type="Rhea" id="RHEA:34075"/>
        <dbReference type="ChEBI" id="CHEBI:43474"/>
        <dbReference type="ChEBI" id="CHEBI:57597"/>
        <dbReference type="ChEBI" id="CHEBI:57970"/>
        <dbReference type="ChEBI" id="CHEBI:59918"/>
        <dbReference type="EC" id="2.3.1.275"/>
    </reaction>
</comment>
<feature type="transmembrane region" description="Helical" evidence="10">
    <location>
        <begin position="162"/>
        <end position="183"/>
    </location>
</feature>
<evidence type="ECO:0000256" key="5">
    <source>
        <dbReference type="ARBA" id="ARBA00022989"/>
    </source>
</evidence>
<comment type="function">
    <text evidence="10">Catalyzes the transfer of an acyl group from acyl-phosphate (acyl-PO(4)) to glycerol-3-phosphate (G3P) to form lysophosphatidic acid (LPA). This enzyme utilizes acyl-phosphate as fatty acyl donor, but not acyl-CoA or acyl-ACP.</text>
</comment>
<dbReference type="EMBL" id="POSP01000001">
    <property type="protein sequence ID" value="PND40346.1"/>
    <property type="molecule type" value="Genomic_DNA"/>
</dbReference>
<dbReference type="PANTHER" id="PTHR30309:SF0">
    <property type="entry name" value="GLYCEROL-3-PHOSPHATE ACYLTRANSFERASE-RELATED"/>
    <property type="match status" value="1"/>
</dbReference>
<evidence type="ECO:0000256" key="2">
    <source>
        <dbReference type="ARBA" id="ARBA00022516"/>
    </source>
</evidence>
<evidence type="ECO:0000256" key="6">
    <source>
        <dbReference type="ARBA" id="ARBA00023098"/>
    </source>
</evidence>
<dbReference type="Pfam" id="PF02660">
    <property type="entry name" value="G3P_acyltransf"/>
    <property type="match status" value="1"/>
</dbReference>
<evidence type="ECO:0000256" key="8">
    <source>
        <dbReference type="ARBA" id="ARBA00023209"/>
    </source>
</evidence>
<keyword evidence="7 10" id="KW-0472">Membrane</keyword>
<keyword evidence="6 10" id="KW-0443">Lipid metabolism</keyword>
<evidence type="ECO:0000256" key="4">
    <source>
        <dbReference type="ARBA" id="ARBA00022692"/>
    </source>
</evidence>
<dbReference type="GO" id="GO:0008654">
    <property type="term" value="P:phospholipid biosynthetic process"/>
    <property type="evidence" value="ECO:0007669"/>
    <property type="project" value="UniProtKB-UniRule"/>
</dbReference>
<dbReference type="SMART" id="SM01207">
    <property type="entry name" value="G3P_acyltransf"/>
    <property type="match status" value="1"/>
</dbReference>
<evidence type="ECO:0000256" key="10">
    <source>
        <dbReference type="HAMAP-Rule" id="MF_01043"/>
    </source>
</evidence>
<accession>A0A2N8L3T7</accession>
<dbReference type="NCBIfam" id="TIGR00023">
    <property type="entry name" value="glycerol-3-phosphate 1-O-acyltransferase PlsY"/>
    <property type="match status" value="1"/>
</dbReference>
<keyword evidence="8 10" id="KW-0594">Phospholipid biosynthesis</keyword>
<organism evidence="12 13">
    <name type="scientific">Kinneretia aquatilis</name>
    <dbReference type="NCBI Taxonomy" id="2070761"/>
    <lineage>
        <taxon>Bacteria</taxon>
        <taxon>Pseudomonadati</taxon>
        <taxon>Pseudomonadota</taxon>
        <taxon>Betaproteobacteria</taxon>
        <taxon>Burkholderiales</taxon>
        <taxon>Sphaerotilaceae</taxon>
        <taxon>Roseateles</taxon>
    </lineage>
</organism>
<keyword evidence="1 10" id="KW-1003">Cell membrane</keyword>
<sequence length="242" mass="25335">MQDTLFPLLAALVGYLVGSLSFAVIVSRAMGLSDPRSYGSGNPGATNVLRSGNKAAAILTLVFDALKGYVPVLLVLQFGARFSLGEGTAALVGLAAFLGHLWPVFFRFEGGKGVATAAGVILALNPVLGAATLLTWLAIAYFTRYSSLAAIVSAAFAPIYEMFGWGTGPNVGVLVLMGLLLVWRHSANIKKLMNGTESRLGQKAAVAPPAGSSKKHPHGPEAAHAHGHSHKHPKKKERQATK</sequence>
<gene>
    <name evidence="10" type="primary">plsY</name>
    <name evidence="12" type="ORF">C1O66_02925</name>
</gene>
<keyword evidence="13" id="KW-1185">Reference proteome</keyword>
<dbReference type="UniPathway" id="UPA00085"/>
<evidence type="ECO:0000313" key="12">
    <source>
        <dbReference type="EMBL" id="PND40346.1"/>
    </source>
</evidence>
<feature type="transmembrane region" description="Helical" evidence="10">
    <location>
        <begin position="88"/>
        <end position="108"/>
    </location>
</feature>
<protein>
    <recommendedName>
        <fullName evidence="10">Glycerol-3-phosphate acyltransferase</fullName>
    </recommendedName>
    <alternativeName>
        <fullName evidence="10">Acyl-PO4 G3P acyltransferase</fullName>
    </alternativeName>
    <alternativeName>
        <fullName evidence="10">Acyl-phosphate--glycerol-3-phosphate acyltransferase</fullName>
    </alternativeName>
    <alternativeName>
        <fullName evidence="10">G3P acyltransferase</fullName>
        <shortName evidence="10">GPAT</shortName>
        <ecNumber evidence="10">2.3.1.275</ecNumber>
    </alternativeName>
    <alternativeName>
        <fullName evidence="10">Lysophosphatidic acid synthase</fullName>
        <shortName evidence="10">LPA synthase</shortName>
    </alternativeName>
</protein>
<comment type="caution">
    <text evidence="12">The sequence shown here is derived from an EMBL/GenBank/DDBJ whole genome shotgun (WGS) entry which is preliminary data.</text>
</comment>
<keyword evidence="5 10" id="KW-1133">Transmembrane helix</keyword>
<dbReference type="EC" id="2.3.1.275" evidence="10"/>
<feature type="region of interest" description="Disordered" evidence="11">
    <location>
        <begin position="200"/>
        <end position="242"/>
    </location>
</feature>
<comment type="subunit">
    <text evidence="10">Probably interacts with PlsX.</text>
</comment>
<keyword evidence="3 10" id="KW-0808">Transferase</keyword>
<dbReference type="HAMAP" id="MF_01043">
    <property type="entry name" value="PlsY"/>
    <property type="match status" value="1"/>
</dbReference>
<dbReference type="RefSeq" id="WP_102766481.1">
    <property type="nucleotide sequence ID" value="NZ_POSP01000001.1"/>
</dbReference>